<dbReference type="STRING" id="1913577.LPB144_13290"/>
<sequence length="384" mass="44164">MKRENTLPKLSFFNLIIAGLIFFSFSPVKAQEEPQINVGGALRFNYNLSSWKDGQKKRGGDFGYDMFRVNFDASWKDIYLNAEYRLYSQAFGGGFLKQGWMGYRINEEDEVQLGLSQVPFGIQQYNSHNWFFNLTYYMGLEDDHDMGVKFLHVGDDFEYQLAFYKNSEELQFGGTTESSPNRYSYDVVGRNKEINQVNGKLIYKFGEKSINRLGVSAQYGGLYNLDTEKTGDHHGIALHYERNWGRWNLKAQAMNVAHNPENLPGESRETLQMGAYGFPYSIAADFNIYSLAVSRNIPVELGPISNLQFYNDFGYMDKKVDRFEDSFMNVTGVLITAGQLYTYIDYAAGYNHSWLGGNFVDDFAKGNPDAKWEARFNINFGYYF</sequence>
<protein>
    <recommendedName>
        <fullName evidence="3">Porin</fullName>
    </recommendedName>
</protein>
<reference evidence="1 2" key="1">
    <citation type="submission" date="2016-11" db="EMBL/GenBank/DDBJ databases">
        <title>Gramella sp. LPB0144 isolated from marine environment.</title>
        <authorList>
            <person name="Kim E."/>
            <person name="Yi H."/>
        </authorList>
    </citation>
    <scope>NUCLEOTIDE SEQUENCE [LARGE SCALE GENOMIC DNA]</scope>
    <source>
        <strain evidence="1 2">LPB0144</strain>
    </source>
</reference>
<dbReference type="OrthoDB" id="625456at2"/>
<dbReference type="Proteomes" id="UP000182510">
    <property type="component" value="Chromosome"/>
</dbReference>
<evidence type="ECO:0000313" key="1">
    <source>
        <dbReference type="EMBL" id="APG61318.1"/>
    </source>
</evidence>
<evidence type="ECO:0000313" key="2">
    <source>
        <dbReference type="Proteomes" id="UP000182510"/>
    </source>
</evidence>
<gene>
    <name evidence="1" type="ORF">LPB144_13290</name>
</gene>
<keyword evidence="2" id="KW-1185">Reference proteome</keyword>
<evidence type="ECO:0008006" key="3">
    <source>
        <dbReference type="Google" id="ProtNLM"/>
    </source>
</evidence>
<organism evidence="1 2">
    <name type="scientific">Christiangramia salexigens</name>
    <dbReference type="NCBI Taxonomy" id="1913577"/>
    <lineage>
        <taxon>Bacteria</taxon>
        <taxon>Pseudomonadati</taxon>
        <taxon>Bacteroidota</taxon>
        <taxon>Flavobacteriia</taxon>
        <taxon>Flavobacteriales</taxon>
        <taxon>Flavobacteriaceae</taxon>
        <taxon>Christiangramia</taxon>
    </lineage>
</organism>
<proteinExistence type="predicted"/>
<accession>A0A1L3J868</accession>
<dbReference type="KEGG" id="grl:LPB144_13290"/>
<dbReference type="EMBL" id="CP018153">
    <property type="protein sequence ID" value="APG61318.1"/>
    <property type="molecule type" value="Genomic_DNA"/>
</dbReference>
<dbReference type="RefSeq" id="WP_072554009.1">
    <property type="nucleotide sequence ID" value="NZ_CP018153.1"/>
</dbReference>
<dbReference type="SUPFAM" id="SSF56935">
    <property type="entry name" value="Porins"/>
    <property type="match status" value="1"/>
</dbReference>
<dbReference type="AlphaFoldDB" id="A0A1L3J868"/>
<name>A0A1L3J868_9FLAO</name>